<dbReference type="EMBL" id="KL198049">
    <property type="protein sequence ID" value="KDQ12598.1"/>
    <property type="molecule type" value="Genomic_DNA"/>
</dbReference>
<accession>A0A067M9Z7</accession>
<reference evidence="2" key="1">
    <citation type="journal article" date="2014" name="Proc. Natl. Acad. Sci. U.S.A.">
        <title>Extensive sampling of basidiomycete genomes demonstrates inadequacy of the white-rot/brown-rot paradigm for wood decay fungi.</title>
        <authorList>
            <person name="Riley R."/>
            <person name="Salamov A.A."/>
            <person name="Brown D.W."/>
            <person name="Nagy L.G."/>
            <person name="Floudas D."/>
            <person name="Held B.W."/>
            <person name="Levasseur A."/>
            <person name="Lombard V."/>
            <person name="Morin E."/>
            <person name="Otillar R."/>
            <person name="Lindquist E.A."/>
            <person name="Sun H."/>
            <person name="LaButti K.M."/>
            <person name="Schmutz J."/>
            <person name="Jabbour D."/>
            <person name="Luo H."/>
            <person name="Baker S.E."/>
            <person name="Pisabarro A.G."/>
            <person name="Walton J.D."/>
            <person name="Blanchette R.A."/>
            <person name="Henrissat B."/>
            <person name="Martin F."/>
            <person name="Cullen D."/>
            <person name="Hibbett D.S."/>
            <person name="Grigoriev I.V."/>
        </authorList>
    </citation>
    <scope>NUCLEOTIDE SEQUENCE [LARGE SCALE GENOMIC DNA]</scope>
    <source>
        <strain evidence="2">FD-172 SS1</strain>
    </source>
</reference>
<evidence type="ECO:0000313" key="2">
    <source>
        <dbReference type="Proteomes" id="UP000027195"/>
    </source>
</evidence>
<proteinExistence type="predicted"/>
<keyword evidence="2" id="KW-1185">Reference proteome</keyword>
<organism evidence="1 2">
    <name type="scientific">Botryobasidium botryosum (strain FD-172 SS1)</name>
    <dbReference type="NCBI Taxonomy" id="930990"/>
    <lineage>
        <taxon>Eukaryota</taxon>
        <taxon>Fungi</taxon>
        <taxon>Dikarya</taxon>
        <taxon>Basidiomycota</taxon>
        <taxon>Agaricomycotina</taxon>
        <taxon>Agaricomycetes</taxon>
        <taxon>Cantharellales</taxon>
        <taxon>Botryobasidiaceae</taxon>
        <taxon>Botryobasidium</taxon>
    </lineage>
</organism>
<dbReference type="InParanoid" id="A0A067M9Z7"/>
<evidence type="ECO:0000313" key="1">
    <source>
        <dbReference type="EMBL" id="KDQ12598.1"/>
    </source>
</evidence>
<dbReference type="Proteomes" id="UP000027195">
    <property type="component" value="Unassembled WGS sequence"/>
</dbReference>
<dbReference type="HOGENOM" id="CLU_2170658_0_0_1"/>
<protein>
    <submittedName>
        <fullName evidence="1">Uncharacterized protein</fullName>
    </submittedName>
</protein>
<gene>
    <name evidence="1" type="ORF">BOTBODRAFT_34325</name>
</gene>
<dbReference type="AlphaFoldDB" id="A0A067M9Z7"/>
<name>A0A067M9Z7_BOTB1</name>
<sequence length="110" mass="12605">MFMLTLRRVKRLPLETRGDVFTPLLPSLLALAAPHPPVPAFPAPFLYTPDDSPRPSMTRRYRSLIPCTSITYPAFLAIMTLEYCVMNWRALEGRNERIKQTEKDTNPGKE</sequence>